<evidence type="ECO:0000256" key="1">
    <source>
        <dbReference type="ARBA" id="ARBA00004370"/>
    </source>
</evidence>
<dbReference type="GO" id="GO:0043495">
    <property type="term" value="F:protein-membrane adaptor activity"/>
    <property type="evidence" value="ECO:0007669"/>
    <property type="project" value="TreeGrafter"/>
</dbReference>
<organism evidence="8 9">
    <name type="scientific">Dinothrombium tinctorium</name>
    <dbReference type="NCBI Taxonomy" id="1965070"/>
    <lineage>
        <taxon>Eukaryota</taxon>
        <taxon>Metazoa</taxon>
        <taxon>Ecdysozoa</taxon>
        <taxon>Arthropoda</taxon>
        <taxon>Chelicerata</taxon>
        <taxon>Arachnida</taxon>
        <taxon>Acari</taxon>
        <taxon>Acariformes</taxon>
        <taxon>Trombidiformes</taxon>
        <taxon>Prostigmata</taxon>
        <taxon>Anystina</taxon>
        <taxon>Parasitengona</taxon>
        <taxon>Trombidioidea</taxon>
        <taxon>Trombidiidae</taxon>
        <taxon>Dinothrombium</taxon>
    </lineage>
</organism>
<comment type="caution">
    <text evidence="8">The sequence shown here is derived from an EMBL/GenBank/DDBJ whole genome shotgun (WGS) entry which is preliminary data.</text>
</comment>
<evidence type="ECO:0000313" key="8">
    <source>
        <dbReference type="EMBL" id="RWS16885.1"/>
    </source>
</evidence>
<dbReference type="FunFam" id="2.60.120.260:FF:000009">
    <property type="entry name" value="SUN domain-containing protein 1 isoform X1"/>
    <property type="match status" value="1"/>
</dbReference>
<dbReference type="Pfam" id="PF07738">
    <property type="entry name" value="Sad1_UNC"/>
    <property type="match status" value="1"/>
</dbReference>
<evidence type="ECO:0000256" key="5">
    <source>
        <dbReference type="ARBA" id="ARBA00023136"/>
    </source>
</evidence>
<protein>
    <submittedName>
        <fullName evidence="8">SUN domain-containing protein 1-like protein</fullName>
    </submittedName>
</protein>
<keyword evidence="4 6" id="KW-0175">Coiled coil</keyword>
<dbReference type="PANTHER" id="PTHR12911:SF8">
    <property type="entry name" value="KLAROID PROTEIN-RELATED"/>
    <property type="match status" value="1"/>
</dbReference>
<keyword evidence="2" id="KW-0812">Transmembrane</keyword>
<feature type="coiled-coil region" evidence="6">
    <location>
        <begin position="193"/>
        <end position="220"/>
    </location>
</feature>
<evidence type="ECO:0000256" key="3">
    <source>
        <dbReference type="ARBA" id="ARBA00022989"/>
    </source>
</evidence>
<dbReference type="Proteomes" id="UP000285301">
    <property type="component" value="Unassembled WGS sequence"/>
</dbReference>
<dbReference type="STRING" id="1965070.A0A3S3R107"/>
<reference evidence="8 9" key="1">
    <citation type="journal article" date="2018" name="Gigascience">
        <title>Genomes of trombidid mites reveal novel predicted allergens and laterally-transferred genes associated with secondary metabolism.</title>
        <authorList>
            <person name="Dong X."/>
            <person name="Chaisiri K."/>
            <person name="Xia D."/>
            <person name="Armstrong S.D."/>
            <person name="Fang Y."/>
            <person name="Donnelly M.J."/>
            <person name="Kadowaki T."/>
            <person name="McGarry J.W."/>
            <person name="Darby A.C."/>
            <person name="Makepeace B.L."/>
        </authorList>
    </citation>
    <scope>NUCLEOTIDE SEQUENCE [LARGE SCALE GENOMIC DNA]</scope>
    <source>
        <strain evidence="8">UoL-WK</strain>
    </source>
</reference>
<dbReference type="InterPro" id="IPR012919">
    <property type="entry name" value="SUN_dom"/>
</dbReference>
<evidence type="ECO:0000313" key="9">
    <source>
        <dbReference type="Proteomes" id="UP000285301"/>
    </source>
</evidence>
<name>A0A3S3R107_9ACAR</name>
<feature type="domain" description="SUN" evidence="7">
    <location>
        <begin position="378"/>
        <end position="539"/>
    </location>
</feature>
<evidence type="ECO:0000256" key="6">
    <source>
        <dbReference type="SAM" id="Coils"/>
    </source>
</evidence>
<dbReference type="Gene3D" id="2.60.120.260">
    <property type="entry name" value="Galactose-binding domain-like"/>
    <property type="match status" value="1"/>
</dbReference>
<dbReference type="GO" id="GO:0034993">
    <property type="term" value="C:meiotic nuclear membrane microtubule tethering complex"/>
    <property type="evidence" value="ECO:0007669"/>
    <property type="project" value="TreeGrafter"/>
</dbReference>
<evidence type="ECO:0000256" key="4">
    <source>
        <dbReference type="ARBA" id="ARBA00023054"/>
    </source>
</evidence>
<dbReference type="InterPro" id="IPR045119">
    <property type="entry name" value="SUN1-5"/>
</dbReference>
<keyword evidence="9" id="KW-1185">Reference proteome</keyword>
<gene>
    <name evidence="8" type="ORF">B4U79_00191</name>
</gene>
<keyword evidence="5" id="KW-0472">Membrane</keyword>
<dbReference type="PROSITE" id="PS51469">
    <property type="entry name" value="SUN"/>
    <property type="match status" value="1"/>
</dbReference>
<proteinExistence type="predicted"/>
<comment type="subcellular location">
    <subcellularLocation>
        <location evidence="1">Membrane</location>
    </subcellularLocation>
</comment>
<accession>A0A3S3R107</accession>
<dbReference type="OrthoDB" id="342281at2759"/>
<keyword evidence="3" id="KW-1133">Transmembrane helix</keyword>
<evidence type="ECO:0000259" key="7">
    <source>
        <dbReference type="PROSITE" id="PS51469"/>
    </source>
</evidence>
<dbReference type="EMBL" id="NCKU01000154">
    <property type="protein sequence ID" value="RWS16885.1"/>
    <property type="molecule type" value="Genomic_DNA"/>
</dbReference>
<dbReference type="PANTHER" id="PTHR12911">
    <property type="entry name" value="SAD1/UNC-84-LIKE PROTEIN-RELATED"/>
    <property type="match status" value="1"/>
</dbReference>
<dbReference type="AlphaFoldDB" id="A0A3S3R107"/>
<sequence length="541" mass="61122">MEFALHLSQEVNVVEVFAVCSWPIYVFISLIDSFTEAGTMCEVHGQTKHRHNHYSHHTHKSSTTGTVIAYSGVGLEPPINDCVQLSSSNGESKSIRDIQPSIIVKRRSILHRRTFFENAAEISEKLPQIGKKLPFFILLLSLLPFICWYCGGFAKDILSNVSTSFSSPMQLKSATPVVPSIHLPQDHLTSNAIQELQSNQIKLIEQVSQLTEEVQKLRQKNHRNHDPHDDIDLRSKLEDTNFKIANCCLNETELASIISAKIMSLLVDTNASSSEANIIRSLLKNIVQYEVEKTAASSQIYTDEKLDSIYKIVSEKIESLKTETYSSLNDISSAFENRPTAIDNNLTVSNIKDLIREALTIYDADKTGEPDYALESAGGTVIDIRCSETFDPYGIHYKIFGIPVWSTSNSPRAVIQPTVTPGDCWAFRGSQGYLVVKLSRMIVPTSFTYEHIPKQISREGNINSAPREFQVRGLKDESDTQGEILGNYYYEDNGQPLQNFPVKHPNPKQYQFIEFVIISNHGHEEYTCLYRFRVHGKRIHF</sequence>
<evidence type="ECO:0000256" key="2">
    <source>
        <dbReference type="ARBA" id="ARBA00022692"/>
    </source>
</evidence>